<keyword evidence="1" id="KW-0614">Plasmid</keyword>
<organism evidence="1 2">
    <name type="scientific">Catenovulum adriaticum</name>
    <dbReference type="NCBI Taxonomy" id="2984846"/>
    <lineage>
        <taxon>Bacteria</taxon>
        <taxon>Pseudomonadati</taxon>
        <taxon>Pseudomonadota</taxon>
        <taxon>Gammaproteobacteria</taxon>
        <taxon>Alteromonadales</taxon>
        <taxon>Alteromonadaceae</taxon>
        <taxon>Catenovulum</taxon>
    </lineage>
</organism>
<evidence type="ECO:0000313" key="1">
    <source>
        <dbReference type="EMBL" id="WAJ72247.1"/>
    </source>
</evidence>
<reference evidence="1" key="1">
    <citation type="submission" date="2022-10" db="EMBL/GenBank/DDBJ databases">
        <title>Catenovulum adriacola sp. nov. isolated in the Harbour of Susak.</title>
        <authorList>
            <person name="Schoch T."/>
            <person name="Reich S.J."/>
            <person name="Stoeferle S."/>
            <person name="Flaiz M."/>
            <person name="Kazda M."/>
            <person name="Riedel C.U."/>
            <person name="Duerre P."/>
        </authorList>
    </citation>
    <scope>NUCLEOTIDE SEQUENCE</scope>
    <source>
        <strain evidence="1">TS8</strain>
        <plasmid evidence="1">pCadTS8_2</plasmid>
    </source>
</reference>
<evidence type="ECO:0000313" key="2">
    <source>
        <dbReference type="Proteomes" id="UP001163726"/>
    </source>
</evidence>
<dbReference type="EMBL" id="CP109967">
    <property type="protein sequence ID" value="WAJ72247.1"/>
    <property type="molecule type" value="Genomic_DNA"/>
</dbReference>
<dbReference type="Pfam" id="PF07277">
    <property type="entry name" value="SapC"/>
    <property type="match status" value="1"/>
</dbReference>
<geneLocation type="plasmid" evidence="1 2">
    <name>pCadTS8_2</name>
</geneLocation>
<gene>
    <name evidence="1" type="ORF">OLW01_18410</name>
</gene>
<sequence>MPNIDILDPKKHANLKIKTGHGQAYGEHIHCIPVVAEELNKLVLEFPVCFIKDPESGQFGLYALSGLEPGENLLLKQDGWKSYYIPLHIRRQPFVAIQTAENKNTDEHNQVFIDLDNQRVNEQEGEAVFNEEGQPTQFLNNAIETLLVLKQSITRTQAFIDTLLENNLIEAVKLDINVKDQTQSKRIDGLYSINENNLTQLTPSLLSQLSDTGYLRACHLISASLGHFQKLVSLKNAKSQAEPEQ</sequence>
<dbReference type="RefSeq" id="WP_268076962.1">
    <property type="nucleotide sequence ID" value="NZ_CP109967.1"/>
</dbReference>
<accession>A0ABY7ART5</accession>
<keyword evidence="2" id="KW-1185">Reference proteome</keyword>
<name>A0ABY7ART5_9ALTE</name>
<dbReference type="InterPro" id="IPR010836">
    <property type="entry name" value="SapC"/>
</dbReference>
<protein>
    <submittedName>
        <fullName evidence="1">SapC family protein</fullName>
    </submittedName>
</protein>
<proteinExistence type="predicted"/>
<dbReference type="Proteomes" id="UP001163726">
    <property type="component" value="Plasmid pCadTS8_2"/>
</dbReference>